<feature type="region of interest" description="Disordered" evidence="1">
    <location>
        <begin position="128"/>
        <end position="192"/>
    </location>
</feature>
<feature type="compositionally biased region" description="Basic and acidic residues" evidence="1">
    <location>
        <begin position="328"/>
        <end position="349"/>
    </location>
</feature>
<feature type="non-terminal residue" evidence="2">
    <location>
        <position position="412"/>
    </location>
</feature>
<feature type="region of interest" description="Disordered" evidence="1">
    <location>
        <begin position="1"/>
        <end position="105"/>
    </location>
</feature>
<dbReference type="Proteomes" id="UP001189429">
    <property type="component" value="Unassembled WGS sequence"/>
</dbReference>
<accession>A0ABN9SRB9</accession>
<name>A0ABN9SRB9_9DINO</name>
<gene>
    <name evidence="2" type="ORF">PCOR1329_LOCUS31915</name>
</gene>
<dbReference type="EMBL" id="CAUYUJ010012731">
    <property type="protein sequence ID" value="CAK0834509.1"/>
    <property type="molecule type" value="Genomic_DNA"/>
</dbReference>
<feature type="compositionally biased region" description="Low complexity" evidence="1">
    <location>
        <begin position="135"/>
        <end position="150"/>
    </location>
</feature>
<evidence type="ECO:0000256" key="1">
    <source>
        <dbReference type="SAM" id="MobiDB-lite"/>
    </source>
</evidence>
<organism evidence="2 3">
    <name type="scientific">Prorocentrum cordatum</name>
    <dbReference type="NCBI Taxonomy" id="2364126"/>
    <lineage>
        <taxon>Eukaryota</taxon>
        <taxon>Sar</taxon>
        <taxon>Alveolata</taxon>
        <taxon>Dinophyceae</taxon>
        <taxon>Prorocentrales</taxon>
        <taxon>Prorocentraceae</taxon>
        <taxon>Prorocentrum</taxon>
    </lineage>
</organism>
<comment type="caution">
    <text evidence="2">The sequence shown here is derived from an EMBL/GenBank/DDBJ whole genome shotgun (WGS) entry which is preliminary data.</text>
</comment>
<reference evidence="2" key="1">
    <citation type="submission" date="2023-10" db="EMBL/GenBank/DDBJ databases">
        <authorList>
            <person name="Chen Y."/>
            <person name="Shah S."/>
            <person name="Dougan E. K."/>
            <person name="Thang M."/>
            <person name="Chan C."/>
        </authorList>
    </citation>
    <scope>NUCLEOTIDE SEQUENCE [LARGE SCALE GENOMIC DNA]</scope>
</reference>
<feature type="non-terminal residue" evidence="2">
    <location>
        <position position="1"/>
    </location>
</feature>
<keyword evidence="3" id="KW-1185">Reference proteome</keyword>
<feature type="compositionally biased region" description="Low complexity" evidence="1">
    <location>
        <begin position="47"/>
        <end position="82"/>
    </location>
</feature>
<evidence type="ECO:0000313" key="3">
    <source>
        <dbReference type="Proteomes" id="UP001189429"/>
    </source>
</evidence>
<proteinExistence type="predicted"/>
<feature type="region of interest" description="Disordered" evidence="1">
    <location>
        <begin position="207"/>
        <end position="245"/>
    </location>
</feature>
<sequence>QRLRRGRPHQEHGGGACAHEGGQPRPVDGLRGRPPAAGLEDPKVQRRAAPADQAAAQPRRGAPVRGPEGPAAGLAEAGPGALRDGVGGDCSVREGRHGPGRGSAHGVLTIPYPAFGGLGQDTAAHGGHLPRRGAARAAGEPAAVRGAAGEAGEEGEMVEQRVPADADGVQRPGGGPHAQVGVGHQPGLLEAGPRGVLPARVRLSPRARARAAQSVERPSAPAEASDHGAGLQVPPGRPGRHKGEADEVRHRGGEWRAAADPCPSGLAVGDARQELRPALPEVGAGCPRGRSPCGPPGLCRVGGAPVPRARGLLLAPVAGWRLLPQARGRRDGGPVQDVEGRGGRGDVSRGHLGHAQQRRGRLDPAWWKVPLVSHVIIGSAIPKVLERQMGNGSCLLVPAEKPLAKGLPEVKA</sequence>
<feature type="region of interest" description="Disordered" evidence="1">
    <location>
        <begin position="328"/>
        <end position="359"/>
    </location>
</feature>
<evidence type="ECO:0000313" key="2">
    <source>
        <dbReference type="EMBL" id="CAK0834509.1"/>
    </source>
</evidence>
<protein>
    <submittedName>
        <fullName evidence="2">Uncharacterized protein</fullName>
    </submittedName>
</protein>